<feature type="transmembrane region" description="Helical" evidence="5">
    <location>
        <begin position="93"/>
        <end position="111"/>
    </location>
</feature>
<gene>
    <name evidence="6" type="ORF">BZB76_4204</name>
</gene>
<keyword evidence="4 5" id="KW-0472">Membrane</keyword>
<dbReference type="EMBL" id="RBWU01000004">
    <property type="protein sequence ID" value="RKS73511.1"/>
    <property type="molecule type" value="Genomic_DNA"/>
</dbReference>
<feature type="transmembrane region" description="Helical" evidence="5">
    <location>
        <begin position="31"/>
        <end position="50"/>
    </location>
</feature>
<keyword evidence="7" id="KW-1185">Reference proteome</keyword>
<comment type="subcellular location">
    <subcellularLocation>
        <location evidence="1">Membrane</location>
        <topology evidence="1">Multi-pass membrane protein</topology>
    </subcellularLocation>
</comment>
<evidence type="ECO:0000256" key="4">
    <source>
        <dbReference type="ARBA" id="ARBA00023136"/>
    </source>
</evidence>
<organism evidence="6 7">
    <name type="scientific">Actinomadura pelletieri DSM 43383</name>
    <dbReference type="NCBI Taxonomy" id="1120940"/>
    <lineage>
        <taxon>Bacteria</taxon>
        <taxon>Bacillati</taxon>
        <taxon>Actinomycetota</taxon>
        <taxon>Actinomycetes</taxon>
        <taxon>Streptosporangiales</taxon>
        <taxon>Thermomonosporaceae</taxon>
        <taxon>Actinomadura</taxon>
    </lineage>
</organism>
<dbReference type="GO" id="GO:0016020">
    <property type="term" value="C:membrane"/>
    <property type="evidence" value="ECO:0007669"/>
    <property type="project" value="UniProtKB-SubCell"/>
</dbReference>
<evidence type="ECO:0000256" key="5">
    <source>
        <dbReference type="SAM" id="Phobius"/>
    </source>
</evidence>
<keyword evidence="2 5" id="KW-0812">Transmembrane</keyword>
<name>A0A495QM52_9ACTN</name>
<evidence type="ECO:0000256" key="2">
    <source>
        <dbReference type="ARBA" id="ARBA00022692"/>
    </source>
</evidence>
<sequence>MTATQTPATTPATGPAPAFAVEGGRRPLRKVLWAAQILLAAFLFFASALPKFAGQSDAVTTFTEIGWGQWLRYVTGTVEAAGAIGLVVPRLAGLAATGLIGLMGGAVLTQLLVLEPLWSLLPAAFAVVFAAVAWDRRAESRRVLDAVTRPRGSARRH</sequence>
<feature type="transmembrane region" description="Helical" evidence="5">
    <location>
        <begin position="70"/>
        <end position="88"/>
    </location>
</feature>
<comment type="caution">
    <text evidence="6">The sequence shown here is derived from an EMBL/GenBank/DDBJ whole genome shotgun (WGS) entry which is preliminary data.</text>
</comment>
<dbReference type="AlphaFoldDB" id="A0A495QM52"/>
<evidence type="ECO:0000256" key="3">
    <source>
        <dbReference type="ARBA" id="ARBA00022989"/>
    </source>
</evidence>
<accession>A0A495QM52</accession>
<dbReference type="InterPro" id="IPR032808">
    <property type="entry name" value="DoxX"/>
</dbReference>
<dbReference type="Proteomes" id="UP000274601">
    <property type="component" value="Unassembled WGS sequence"/>
</dbReference>
<reference evidence="6 7" key="1">
    <citation type="submission" date="2018-10" db="EMBL/GenBank/DDBJ databases">
        <title>Genomic Encyclopedia of Archaeal and Bacterial Type Strains, Phase II (KMG-II): from individual species to whole genera.</title>
        <authorList>
            <person name="Goeker M."/>
        </authorList>
    </citation>
    <scope>NUCLEOTIDE SEQUENCE [LARGE SCALE GENOMIC DNA]</scope>
    <source>
        <strain evidence="6 7">DSM 43383</strain>
    </source>
</reference>
<keyword evidence="3 5" id="KW-1133">Transmembrane helix</keyword>
<proteinExistence type="predicted"/>
<protein>
    <submittedName>
        <fullName evidence="6">DoxX-like protein</fullName>
    </submittedName>
</protein>
<dbReference type="Pfam" id="PF13564">
    <property type="entry name" value="DoxX_2"/>
    <property type="match status" value="1"/>
</dbReference>
<dbReference type="OrthoDB" id="3576439at2"/>
<dbReference type="RefSeq" id="WP_121435993.1">
    <property type="nucleotide sequence ID" value="NZ_RBWU01000004.1"/>
</dbReference>
<feature type="transmembrane region" description="Helical" evidence="5">
    <location>
        <begin position="117"/>
        <end position="134"/>
    </location>
</feature>
<evidence type="ECO:0000256" key="1">
    <source>
        <dbReference type="ARBA" id="ARBA00004141"/>
    </source>
</evidence>
<evidence type="ECO:0000313" key="6">
    <source>
        <dbReference type="EMBL" id="RKS73511.1"/>
    </source>
</evidence>
<evidence type="ECO:0000313" key="7">
    <source>
        <dbReference type="Proteomes" id="UP000274601"/>
    </source>
</evidence>